<feature type="transmembrane region" description="Helical" evidence="5">
    <location>
        <begin position="297"/>
        <end position="314"/>
    </location>
</feature>
<feature type="transmembrane region" description="Helical" evidence="5">
    <location>
        <begin position="21"/>
        <end position="44"/>
    </location>
</feature>
<dbReference type="Pfam" id="PF13442">
    <property type="entry name" value="Cytochrome_CBB3"/>
    <property type="match status" value="1"/>
</dbReference>
<evidence type="ECO:0000256" key="1">
    <source>
        <dbReference type="ARBA" id="ARBA00022617"/>
    </source>
</evidence>
<gene>
    <name evidence="7" type="ORF">A1355_01950</name>
</gene>
<dbReference type="AlphaFoldDB" id="A0A177NZA0"/>
<keyword evidence="3 4" id="KW-0408">Iron</keyword>
<keyword evidence="2 4" id="KW-0479">Metal-binding</keyword>
<keyword evidence="5" id="KW-0472">Membrane</keyword>
<evidence type="ECO:0000259" key="6">
    <source>
        <dbReference type="PROSITE" id="PS51007"/>
    </source>
</evidence>
<proteinExistence type="predicted"/>
<dbReference type="Proteomes" id="UP000077628">
    <property type="component" value="Unassembled WGS sequence"/>
</dbReference>
<feature type="domain" description="Cytochrome c" evidence="6">
    <location>
        <begin position="365"/>
        <end position="443"/>
    </location>
</feature>
<dbReference type="Gene3D" id="1.10.760.10">
    <property type="entry name" value="Cytochrome c-like domain"/>
    <property type="match status" value="1"/>
</dbReference>
<dbReference type="GO" id="GO:0020037">
    <property type="term" value="F:heme binding"/>
    <property type="evidence" value="ECO:0007669"/>
    <property type="project" value="InterPro"/>
</dbReference>
<protein>
    <submittedName>
        <fullName evidence="7">Cytochrome</fullName>
    </submittedName>
</protein>
<evidence type="ECO:0000313" key="8">
    <source>
        <dbReference type="Proteomes" id="UP000077628"/>
    </source>
</evidence>
<accession>A0A177NZA0</accession>
<dbReference type="EMBL" id="LUUK01000078">
    <property type="protein sequence ID" value="OAI22400.1"/>
    <property type="molecule type" value="Genomic_DNA"/>
</dbReference>
<feature type="transmembrane region" description="Helical" evidence="5">
    <location>
        <begin position="220"/>
        <end position="242"/>
    </location>
</feature>
<keyword evidence="8" id="KW-1185">Reference proteome</keyword>
<name>A0A177NZA0_9GAMM</name>
<feature type="transmembrane region" description="Helical" evidence="5">
    <location>
        <begin position="64"/>
        <end position="86"/>
    </location>
</feature>
<dbReference type="GO" id="GO:0009055">
    <property type="term" value="F:electron transfer activity"/>
    <property type="evidence" value="ECO:0007669"/>
    <property type="project" value="InterPro"/>
</dbReference>
<organism evidence="7 8">
    <name type="scientific">Methylomonas koyamae</name>
    <dbReference type="NCBI Taxonomy" id="702114"/>
    <lineage>
        <taxon>Bacteria</taxon>
        <taxon>Pseudomonadati</taxon>
        <taxon>Pseudomonadota</taxon>
        <taxon>Gammaproteobacteria</taxon>
        <taxon>Methylococcales</taxon>
        <taxon>Methylococcaceae</taxon>
        <taxon>Methylomonas</taxon>
    </lineage>
</organism>
<keyword evidence="1 4" id="KW-0349">Heme</keyword>
<dbReference type="InterPro" id="IPR009056">
    <property type="entry name" value="Cyt_c-like_dom"/>
</dbReference>
<comment type="caution">
    <text evidence="7">The sequence shown here is derived from an EMBL/GenBank/DDBJ whole genome shotgun (WGS) entry which is preliminary data.</text>
</comment>
<evidence type="ECO:0000256" key="5">
    <source>
        <dbReference type="SAM" id="Phobius"/>
    </source>
</evidence>
<evidence type="ECO:0000256" key="3">
    <source>
        <dbReference type="ARBA" id="ARBA00023004"/>
    </source>
</evidence>
<evidence type="ECO:0000256" key="4">
    <source>
        <dbReference type="PROSITE-ProRule" id="PRU00433"/>
    </source>
</evidence>
<dbReference type="PROSITE" id="PS51007">
    <property type="entry name" value="CYTC"/>
    <property type="match status" value="1"/>
</dbReference>
<feature type="transmembrane region" description="Helical" evidence="5">
    <location>
        <begin position="98"/>
        <end position="122"/>
    </location>
</feature>
<reference evidence="8" key="1">
    <citation type="submission" date="2016-03" db="EMBL/GenBank/DDBJ databases">
        <authorList>
            <person name="Heylen K."/>
            <person name="De Vos P."/>
            <person name="Vekeman B."/>
        </authorList>
    </citation>
    <scope>NUCLEOTIDE SEQUENCE [LARGE SCALE GENOMIC DNA]</scope>
    <source>
        <strain evidence="8">R-45383</strain>
    </source>
</reference>
<dbReference type="STRING" id="702114.A1355_01950"/>
<feature type="transmembrane region" description="Helical" evidence="5">
    <location>
        <begin position="266"/>
        <end position="285"/>
    </location>
</feature>
<dbReference type="SUPFAM" id="SSF46626">
    <property type="entry name" value="Cytochrome c"/>
    <property type="match status" value="1"/>
</dbReference>
<evidence type="ECO:0000256" key="2">
    <source>
        <dbReference type="ARBA" id="ARBA00022723"/>
    </source>
</evidence>
<keyword evidence="5" id="KW-0812">Transmembrane</keyword>
<dbReference type="GO" id="GO:0046872">
    <property type="term" value="F:metal ion binding"/>
    <property type="evidence" value="ECO:0007669"/>
    <property type="project" value="UniProtKB-KW"/>
</dbReference>
<evidence type="ECO:0000313" key="7">
    <source>
        <dbReference type="EMBL" id="OAI22400.1"/>
    </source>
</evidence>
<keyword evidence="5" id="KW-1133">Transmembrane helix</keyword>
<feature type="transmembrane region" description="Helical" evidence="5">
    <location>
        <begin position="142"/>
        <end position="163"/>
    </location>
</feature>
<dbReference type="OrthoDB" id="9795893at2"/>
<dbReference type="RefSeq" id="WP_064026335.1">
    <property type="nucleotide sequence ID" value="NZ_LUUK01000078.1"/>
</dbReference>
<sequence length="478" mass="53798">MDFPIFHIDFIGNRLLIAVDAILHVLINHAFAIGALPIVVLLEYTGIRHGDPRWDTLAYRLLKVVFIVTTTVGALTGVGIWFSAALVNPAAIGSLIRVFFWGWFVEWIVFVSEVSLIMLYFLSWPNSTESALAKRRHMRFGVMLAAFSWITMAIIVAILGFMMDPGDWHERQSLWAGLFNPMYLPQLAFRTSLAMVMGGMTMMAFGYWFTDHDMAFREGLARTICVWTALWTGLLAIAAWWYSSVVPAHMLANIPVAITTQAYTDWLANFKWVLIAGLLFVGWVLADSLRRPGRLHGGQYVAAALVLCVMLGQFERVREFIRKPFIIGNYMYANGIRVADYPLLRRDGILKHAVYAGVRDIRSDNQTIAGREVFQLTCTRCHTVKGVNGIRAQLVRMYGDQRWNADVIAAYLENMHGARYFMPPFPGNQEELTALAVYLASLQNRAQSYEGVQVTGIPKPDHVAASTHYGSIPDLTHP</sequence>
<feature type="transmembrane region" description="Helical" evidence="5">
    <location>
        <begin position="183"/>
        <end position="208"/>
    </location>
</feature>
<dbReference type="InterPro" id="IPR036909">
    <property type="entry name" value="Cyt_c-like_dom_sf"/>
</dbReference>